<feature type="domain" description="Nudix hydrolase" evidence="3">
    <location>
        <begin position="247"/>
        <end position="391"/>
    </location>
</feature>
<reference evidence="4 5" key="1">
    <citation type="journal article" date="2016" name="Environ. Microbiol.">
        <title>Genomic resolution of a cold subsurface aquifer community provides metabolic insights for novel microbes adapted to high CO concentrations.</title>
        <authorList>
            <person name="Probst A.J."/>
            <person name="Castelle C.J."/>
            <person name="Singh A."/>
            <person name="Brown C.T."/>
            <person name="Anantharaman K."/>
            <person name="Sharon I."/>
            <person name="Hug L.A."/>
            <person name="Burstein D."/>
            <person name="Emerson J.B."/>
            <person name="Thomas B.C."/>
            <person name="Banfield J.F."/>
        </authorList>
    </citation>
    <scope>NUCLEOTIDE SEQUENCE [LARGE SCALE GENOMIC DNA]</scope>
    <source>
        <strain evidence="4">CG1_02_41_21</strain>
    </source>
</reference>
<comment type="caution">
    <text evidence="4">The sequence shown here is derived from an EMBL/GenBank/DDBJ whole genome shotgun (WGS) entry which is preliminary data.</text>
</comment>
<evidence type="ECO:0000313" key="5">
    <source>
        <dbReference type="Proteomes" id="UP000182860"/>
    </source>
</evidence>
<dbReference type="PROSITE" id="PS51462">
    <property type="entry name" value="NUDIX"/>
    <property type="match status" value="1"/>
</dbReference>
<dbReference type="PANTHER" id="PTHR34136">
    <property type="match status" value="1"/>
</dbReference>
<dbReference type="PANTHER" id="PTHR34136:SF1">
    <property type="entry name" value="UDP-N-ACETYL-D-MANNOSAMINURONIC ACID TRANSFERASE"/>
    <property type="match status" value="1"/>
</dbReference>
<dbReference type="Pfam" id="PF03808">
    <property type="entry name" value="Glyco_tran_WecG"/>
    <property type="match status" value="1"/>
</dbReference>
<dbReference type="InterPro" id="IPR004629">
    <property type="entry name" value="WecG_TagA_CpsF"/>
</dbReference>
<dbReference type="Pfam" id="PF00293">
    <property type="entry name" value="NUDIX"/>
    <property type="match status" value="1"/>
</dbReference>
<dbReference type="SUPFAM" id="SSF55811">
    <property type="entry name" value="Nudix"/>
    <property type="match status" value="1"/>
</dbReference>
<protein>
    <recommendedName>
        <fullName evidence="3">Nudix hydrolase domain-containing protein</fullName>
    </recommendedName>
</protein>
<evidence type="ECO:0000256" key="1">
    <source>
        <dbReference type="ARBA" id="ARBA00022676"/>
    </source>
</evidence>
<evidence type="ECO:0000313" key="4">
    <source>
        <dbReference type="EMBL" id="OIO08507.1"/>
    </source>
</evidence>
<dbReference type="CDD" id="cd06533">
    <property type="entry name" value="Glyco_transf_WecG_TagA"/>
    <property type="match status" value="1"/>
</dbReference>
<dbReference type="Gene3D" id="3.90.79.10">
    <property type="entry name" value="Nucleoside Triphosphate Pyrophosphohydrolase"/>
    <property type="match status" value="1"/>
</dbReference>
<dbReference type="InterPro" id="IPR015797">
    <property type="entry name" value="NUDIX_hydrolase-like_dom_sf"/>
</dbReference>
<name>A0A1J4TC79_9BACT</name>
<dbReference type="EMBL" id="MNUV01000003">
    <property type="protein sequence ID" value="OIO08507.1"/>
    <property type="molecule type" value="Genomic_DNA"/>
</dbReference>
<keyword evidence="2" id="KW-0808">Transferase</keyword>
<evidence type="ECO:0000259" key="3">
    <source>
        <dbReference type="PROSITE" id="PS51462"/>
    </source>
</evidence>
<proteinExistence type="predicted"/>
<evidence type="ECO:0000256" key="2">
    <source>
        <dbReference type="ARBA" id="ARBA00022679"/>
    </source>
</evidence>
<organism evidence="4 5">
    <name type="scientific">Candidatus Falkowbacteria bacterium CG1_02_41_21</name>
    <dbReference type="NCBI Taxonomy" id="1805147"/>
    <lineage>
        <taxon>Bacteria</taxon>
        <taxon>Candidatus Falkowiibacteriota</taxon>
    </lineage>
</organism>
<accession>A0A1J4TC79</accession>
<dbReference type="NCBIfam" id="TIGR00696">
    <property type="entry name" value="wecG_tagA_cpsF"/>
    <property type="match status" value="1"/>
</dbReference>
<dbReference type="InterPro" id="IPR000086">
    <property type="entry name" value="NUDIX_hydrolase_dom"/>
</dbReference>
<keyword evidence="1" id="KW-0328">Glycosyltransferase</keyword>
<sequence length="394" mass="45231">MVKILGIKLNTEPKTEILNRIRSWLSSPRQHYIVTPNPEIVLLAQKDEEYFYILNHADISLPDGIGLKFAALTLGKNIPRITGSDLTQDILIMAQESQDPILIINWEKGLSSANDISVALENIYPRLQFEIWDVDRAEALKPDWKPRATIAKIMFAALGAPYQEKFIFHQLAKIPTVKVALGIGGSFDFLTHKIKRAPKLMRRLGLEWLYRVISQPINRKKRLKRIYNATCVFVVKVINWRFILPFKYRPNVACLLYKIENNQSQILLVERTEEPGHFQLPQGGTDGLSLKAAAIKELGEELNSGKFTVKAVFQNLYRYKIDPKKNGYNRAAGYQGQKQGLVIAEFNGQDSDIRINFWDHSSYKWVPADKLIDESHPVRREGYKIYLKKLKSII</sequence>
<dbReference type="AlphaFoldDB" id="A0A1J4TC79"/>
<dbReference type="GO" id="GO:0016758">
    <property type="term" value="F:hexosyltransferase activity"/>
    <property type="evidence" value="ECO:0007669"/>
    <property type="project" value="TreeGrafter"/>
</dbReference>
<dbReference type="Proteomes" id="UP000182860">
    <property type="component" value="Unassembled WGS sequence"/>
</dbReference>
<gene>
    <name evidence="4" type="ORF">AUJ35_00095</name>
</gene>